<organism evidence="4 5">
    <name type="scientific">Halorussus caseinilyticus</name>
    <dbReference type="NCBI Taxonomy" id="3034025"/>
    <lineage>
        <taxon>Archaea</taxon>
        <taxon>Methanobacteriati</taxon>
        <taxon>Methanobacteriota</taxon>
        <taxon>Stenosarchaea group</taxon>
        <taxon>Halobacteria</taxon>
        <taxon>Halobacteriales</taxon>
        <taxon>Haladaptataceae</taxon>
        <taxon>Halorussus</taxon>
    </lineage>
</organism>
<evidence type="ECO:0000259" key="3">
    <source>
        <dbReference type="Pfam" id="PF23600"/>
    </source>
</evidence>
<comment type="caution">
    <text evidence="4">The sequence shown here is derived from an EMBL/GenBank/DDBJ whole genome shotgun (WGS) entry which is preliminary data.</text>
</comment>
<feature type="region of interest" description="Disordered" evidence="1">
    <location>
        <begin position="108"/>
        <end position="162"/>
    </location>
</feature>
<accession>A0ABD5WHS3</accession>
<keyword evidence="5" id="KW-1185">Reference proteome</keyword>
<feature type="transmembrane region" description="Helical" evidence="2">
    <location>
        <begin position="54"/>
        <end position="77"/>
    </location>
</feature>
<keyword evidence="2" id="KW-0812">Transmembrane</keyword>
<dbReference type="Pfam" id="PF23600">
    <property type="entry name" value="CdpA_N"/>
    <property type="match status" value="1"/>
</dbReference>
<evidence type="ECO:0000313" key="4">
    <source>
        <dbReference type="EMBL" id="MFC7080157.1"/>
    </source>
</evidence>
<keyword evidence="2" id="KW-0472">Membrane</keyword>
<feature type="transmembrane region" description="Helical" evidence="2">
    <location>
        <begin position="89"/>
        <end position="109"/>
    </location>
</feature>
<evidence type="ECO:0000313" key="5">
    <source>
        <dbReference type="Proteomes" id="UP001596407"/>
    </source>
</evidence>
<gene>
    <name evidence="4" type="ORF">ACFQJ6_08530</name>
</gene>
<sequence length="162" mass="16212">MVGVVASTASLVAGFGLGKAGALKVAALFGGVLLVVAFLLLFARTATTSRSRRLAGGGTAVAAVGLVTFWTMLPGGWTGHLADLPPTAVGAYAVGLLAVFGAGFVADSADSGPDSERDRRQGDTFGSIESVVVSANGDRDDAGASAARSETDSDHGLFDREP</sequence>
<proteinExistence type="predicted"/>
<evidence type="ECO:0000256" key="1">
    <source>
        <dbReference type="SAM" id="MobiDB-lite"/>
    </source>
</evidence>
<dbReference type="Proteomes" id="UP001596407">
    <property type="component" value="Unassembled WGS sequence"/>
</dbReference>
<name>A0ABD5WHS3_9EURY</name>
<evidence type="ECO:0000256" key="2">
    <source>
        <dbReference type="SAM" id="Phobius"/>
    </source>
</evidence>
<keyword evidence="2" id="KW-1133">Transmembrane helix</keyword>
<protein>
    <recommendedName>
        <fullName evidence="3">Cell division protein A N-terminal domain-containing protein</fullName>
    </recommendedName>
</protein>
<dbReference type="RefSeq" id="WP_382209497.1">
    <property type="nucleotide sequence ID" value="NZ_JBHSZH010000005.1"/>
</dbReference>
<dbReference type="InterPro" id="IPR055563">
    <property type="entry name" value="CdpA_N"/>
</dbReference>
<feature type="transmembrane region" description="Helical" evidence="2">
    <location>
        <begin position="20"/>
        <end position="42"/>
    </location>
</feature>
<feature type="domain" description="Cell division protein A N-terminal" evidence="3">
    <location>
        <begin position="1"/>
        <end position="106"/>
    </location>
</feature>
<feature type="compositionally biased region" description="Basic and acidic residues" evidence="1">
    <location>
        <begin position="149"/>
        <end position="162"/>
    </location>
</feature>
<dbReference type="EMBL" id="JBHSZH010000005">
    <property type="protein sequence ID" value="MFC7080157.1"/>
    <property type="molecule type" value="Genomic_DNA"/>
</dbReference>
<dbReference type="AlphaFoldDB" id="A0ABD5WHS3"/>
<reference evidence="4 5" key="1">
    <citation type="journal article" date="2019" name="Int. J. Syst. Evol. Microbiol.">
        <title>The Global Catalogue of Microorganisms (GCM) 10K type strain sequencing project: providing services to taxonomists for standard genome sequencing and annotation.</title>
        <authorList>
            <consortium name="The Broad Institute Genomics Platform"/>
            <consortium name="The Broad Institute Genome Sequencing Center for Infectious Disease"/>
            <person name="Wu L."/>
            <person name="Ma J."/>
        </authorList>
    </citation>
    <scope>NUCLEOTIDE SEQUENCE [LARGE SCALE GENOMIC DNA]</scope>
    <source>
        <strain evidence="4 5">DT72</strain>
    </source>
</reference>